<evidence type="ECO:0000259" key="2">
    <source>
        <dbReference type="Pfam" id="PF13556"/>
    </source>
</evidence>
<dbReference type="Pfam" id="PF13556">
    <property type="entry name" value="HTH_30"/>
    <property type="match status" value="1"/>
</dbReference>
<dbReference type="InterPro" id="IPR042070">
    <property type="entry name" value="PucR_C-HTH_sf"/>
</dbReference>
<reference evidence="4 5" key="1">
    <citation type="submission" date="2020-08" db="EMBL/GenBank/DDBJ databases">
        <title>Amycolatopsis echigonensis JCM 21831.</title>
        <authorList>
            <person name="Tedsree N."/>
            <person name="Kuncharoen N."/>
            <person name="Likhitwitayawuid K."/>
            <person name="Tanasupawat S."/>
        </authorList>
    </citation>
    <scope>NUCLEOTIDE SEQUENCE [LARGE SCALE GENOMIC DNA]</scope>
    <source>
        <strain evidence="4 5">JCM 21831</strain>
    </source>
</reference>
<name>A0A8E1W896_9PSEU</name>
<comment type="similarity">
    <text evidence="1">Belongs to the CdaR family.</text>
</comment>
<dbReference type="InterPro" id="IPR041522">
    <property type="entry name" value="CdaR_GGDEF"/>
</dbReference>
<dbReference type="Pfam" id="PF17853">
    <property type="entry name" value="GGDEF_2"/>
    <property type="match status" value="1"/>
</dbReference>
<dbReference type="PANTHER" id="PTHR33744">
    <property type="entry name" value="CARBOHYDRATE DIACID REGULATOR"/>
    <property type="match status" value="1"/>
</dbReference>
<organism evidence="4 5">
    <name type="scientific">Amycolatopsis echigonensis</name>
    <dbReference type="NCBI Taxonomy" id="2576905"/>
    <lineage>
        <taxon>Bacteria</taxon>
        <taxon>Bacillati</taxon>
        <taxon>Actinomycetota</taxon>
        <taxon>Actinomycetes</taxon>
        <taxon>Pseudonocardiales</taxon>
        <taxon>Pseudonocardiaceae</taxon>
        <taxon>Amycolatopsis</taxon>
    </lineage>
</organism>
<comment type="caution">
    <text evidence="4">The sequence shown here is derived from an EMBL/GenBank/DDBJ whole genome shotgun (WGS) entry which is preliminary data.</text>
</comment>
<dbReference type="AlphaFoldDB" id="A0A8E1W896"/>
<dbReference type="EMBL" id="JACJHR010000116">
    <property type="protein sequence ID" value="MBB2505671.1"/>
    <property type="molecule type" value="Genomic_DNA"/>
</dbReference>
<dbReference type="Gene3D" id="1.10.10.2840">
    <property type="entry name" value="PucR C-terminal helix-turn-helix domain"/>
    <property type="match status" value="1"/>
</dbReference>
<sequence>MEPPAASFAHDTAAVRQAVRRFMESRDHLRVYAGIGRPYLGLQGLKRSLAEAHEAMTIAQGTGSRSGVQHIDEVGLQRILVGWYSSEESRDLARSLLRPVLEIDRQEELLSTLEVFLDNESSPTVTAEILGVHRNTVVNRISRAKSVLSADLDDPDERLAVQLACRLAKLRG</sequence>
<proteinExistence type="inferred from homology"/>
<gene>
    <name evidence="4" type="ORF">H5411_41950</name>
</gene>
<evidence type="ECO:0000313" key="5">
    <source>
        <dbReference type="Proteomes" id="UP000550260"/>
    </source>
</evidence>
<feature type="domain" description="PucR C-terminal helix-turn-helix" evidence="2">
    <location>
        <begin position="109"/>
        <end position="167"/>
    </location>
</feature>
<dbReference type="InterPro" id="IPR025736">
    <property type="entry name" value="PucR_C-HTH_dom"/>
</dbReference>
<evidence type="ECO:0000256" key="1">
    <source>
        <dbReference type="ARBA" id="ARBA00006754"/>
    </source>
</evidence>
<accession>A0A8E1W896</accession>
<dbReference type="PANTHER" id="PTHR33744:SF1">
    <property type="entry name" value="DNA-BINDING TRANSCRIPTIONAL ACTIVATOR ADER"/>
    <property type="match status" value="1"/>
</dbReference>
<protein>
    <submittedName>
        <fullName evidence="4">Helix-turn-helix domain-containing protein</fullName>
    </submittedName>
</protein>
<evidence type="ECO:0000313" key="4">
    <source>
        <dbReference type="EMBL" id="MBB2505671.1"/>
    </source>
</evidence>
<dbReference type="Proteomes" id="UP000550260">
    <property type="component" value="Unassembled WGS sequence"/>
</dbReference>
<dbReference type="InterPro" id="IPR051448">
    <property type="entry name" value="CdaR-like_regulators"/>
</dbReference>
<feature type="domain" description="CdaR GGDEF-like" evidence="3">
    <location>
        <begin position="12"/>
        <end position="57"/>
    </location>
</feature>
<evidence type="ECO:0000259" key="3">
    <source>
        <dbReference type="Pfam" id="PF17853"/>
    </source>
</evidence>